<dbReference type="PANTHER" id="PTHR30137:SF8">
    <property type="entry name" value="BLR5498 PROTEIN"/>
    <property type="match status" value="1"/>
</dbReference>
<evidence type="ECO:0000256" key="2">
    <source>
        <dbReference type="ARBA" id="ARBA00023033"/>
    </source>
</evidence>
<proteinExistence type="predicted"/>
<dbReference type="GO" id="GO:0004497">
    <property type="term" value="F:monooxygenase activity"/>
    <property type="evidence" value="ECO:0007669"/>
    <property type="project" value="UniProtKB-KW"/>
</dbReference>
<dbReference type="Gene3D" id="3.20.20.30">
    <property type="entry name" value="Luciferase-like domain"/>
    <property type="match status" value="1"/>
</dbReference>
<accession>A0A1M5JAA9</accession>
<dbReference type="InterPro" id="IPR036661">
    <property type="entry name" value="Luciferase-like_sf"/>
</dbReference>
<dbReference type="EMBL" id="LT670817">
    <property type="protein sequence ID" value="SHG37498.1"/>
    <property type="molecule type" value="Genomic_DNA"/>
</dbReference>
<evidence type="ECO:0000259" key="3">
    <source>
        <dbReference type="Pfam" id="PF00296"/>
    </source>
</evidence>
<keyword evidence="1" id="KW-0560">Oxidoreductase</keyword>
<protein>
    <submittedName>
        <fullName evidence="4">Flavin-dependent oxidoreductase, luciferase family (Includes alkanesulfonate monooxygenase SsuD and methylene tetrahydromethanopterin reductase)</fullName>
    </submittedName>
</protein>
<dbReference type="GO" id="GO:0005829">
    <property type="term" value="C:cytosol"/>
    <property type="evidence" value="ECO:0007669"/>
    <property type="project" value="TreeGrafter"/>
</dbReference>
<dbReference type="Pfam" id="PF00296">
    <property type="entry name" value="Bac_luciferase"/>
    <property type="match status" value="1"/>
</dbReference>
<dbReference type="SUPFAM" id="SSF51679">
    <property type="entry name" value="Bacterial luciferase-like"/>
    <property type="match status" value="1"/>
</dbReference>
<name>A0A1M5JAA9_9BRAD</name>
<dbReference type="OrthoDB" id="9804736at2"/>
<gene>
    <name evidence="4" type="ORF">SAMN05443248_1326</name>
</gene>
<evidence type="ECO:0000313" key="5">
    <source>
        <dbReference type="Proteomes" id="UP000189796"/>
    </source>
</evidence>
<dbReference type="AlphaFoldDB" id="A0A1M5JAA9"/>
<evidence type="ECO:0000313" key="4">
    <source>
        <dbReference type="EMBL" id="SHG37498.1"/>
    </source>
</evidence>
<dbReference type="GO" id="GO:0016705">
    <property type="term" value="F:oxidoreductase activity, acting on paired donors, with incorporation or reduction of molecular oxygen"/>
    <property type="evidence" value="ECO:0007669"/>
    <property type="project" value="InterPro"/>
</dbReference>
<dbReference type="PANTHER" id="PTHR30137">
    <property type="entry name" value="LUCIFERASE-LIKE MONOOXYGENASE"/>
    <property type="match status" value="1"/>
</dbReference>
<evidence type="ECO:0000256" key="1">
    <source>
        <dbReference type="ARBA" id="ARBA00023002"/>
    </source>
</evidence>
<sequence>MKFGIFYELQLPRPWEAGDELRLYQDALTQLETADRLGYDHAWVVEHHFLEEYSHSPSPESFLAAASQRTRNIRLGHGIFQLTTNHPARVAERVAVLDLLSNGRCEFGMGESASITELTPFGRGMETKKEVFEEAVRAIFPMFKEGGSEHHGKYFDIPLRNVVPKPVQKPHPPLWMACSQLPTIERAGQNGFGALGFQFVSADAAHAWVHAYYNAMTKRLKKLADYEINPNMALVSFFMCAKTDEEARARADGATFFQFALRFYGASQNRQRPAPGTVNMWDEYNRWKRENPEAQEAALRGGLIGSPETIAKKLRRFRSSHIDQVILLNQAGKNSHEHICDSLELFAREVMPEFRNDPEHDAWKAGVMSGAIQLEEIDTEAFGDRYGKLAVSVAPPKPAITAAG</sequence>
<reference evidence="4 5" key="1">
    <citation type="submission" date="2016-11" db="EMBL/GenBank/DDBJ databases">
        <authorList>
            <person name="Jaros S."/>
            <person name="Januszkiewicz K."/>
            <person name="Wedrychowicz H."/>
        </authorList>
    </citation>
    <scope>NUCLEOTIDE SEQUENCE [LARGE SCALE GENOMIC DNA]</scope>
    <source>
        <strain evidence="4 5">GAS138</strain>
    </source>
</reference>
<dbReference type="InterPro" id="IPR011251">
    <property type="entry name" value="Luciferase-like_dom"/>
</dbReference>
<dbReference type="RefSeq" id="WP_079600525.1">
    <property type="nucleotide sequence ID" value="NZ_LT670817.1"/>
</dbReference>
<dbReference type="InterPro" id="IPR050766">
    <property type="entry name" value="Bact_Lucif_Oxidored"/>
</dbReference>
<organism evidence="4 5">
    <name type="scientific">Bradyrhizobium erythrophlei</name>
    <dbReference type="NCBI Taxonomy" id="1437360"/>
    <lineage>
        <taxon>Bacteria</taxon>
        <taxon>Pseudomonadati</taxon>
        <taxon>Pseudomonadota</taxon>
        <taxon>Alphaproteobacteria</taxon>
        <taxon>Hyphomicrobiales</taxon>
        <taxon>Nitrobacteraceae</taxon>
        <taxon>Bradyrhizobium</taxon>
    </lineage>
</organism>
<dbReference type="Proteomes" id="UP000189796">
    <property type="component" value="Chromosome I"/>
</dbReference>
<feature type="domain" description="Luciferase-like" evidence="3">
    <location>
        <begin position="1"/>
        <end position="323"/>
    </location>
</feature>
<keyword evidence="2 4" id="KW-0503">Monooxygenase</keyword>